<gene>
    <name evidence="1" type="ORF">BJF93_20530</name>
</gene>
<dbReference type="InterPro" id="IPR000600">
    <property type="entry name" value="ROK"/>
</dbReference>
<dbReference type="OrthoDB" id="9810372at2"/>
<reference evidence="1 2" key="1">
    <citation type="submission" date="2016-09" db="EMBL/GenBank/DDBJ databases">
        <title>Rhizobium sp. nov., a novel species isolated from the rice rhizosphere.</title>
        <authorList>
            <person name="Zhao J."/>
            <person name="Zhang X."/>
        </authorList>
    </citation>
    <scope>NUCLEOTIDE SEQUENCE [LARGE SCALE GENOMIC DNA]</scope>
    <source>
        <strain evidence="1 2">1.7048</strain>
    </source>
</reference>
<proteinExistence type="predicted"/>
<comment type="caution">
    <text evidence="1">The sequence shown here is derived from an EMBL/GenBank/DDBJ whole genome shotgun (WGS) entry which is preliminary data.</text>
</comment>
<dbReference type="AlphaFoldDB" id="A0A1Q9AW04"/>
<dbReference type="Gene3D" id="3.30.420.40">
    <property type="match status" value="2"/>
</dbReference>
<dbReference type="SUPFAM" id="SSF53067">
    <property type="entry name" value="Actin-like ATPase domain"/>
    <property type="match status" value="1"/>
</dbReference>
<dbReference type="Pfam" id="PF00480">
    <property type="entry name" value="ROK"/>
    <property type="match status" value="1"/>
</dbReference>
<dbReference type="EMBL" id="MKIP01000051">
    <property type="protein sequence ID" value="OLP59612.1"/>
    <property type="molecule type" value="Genomic_DNA"/>
</dbReference>
<evidence type="ECO:0008006" key="3">
    <source>
        <dbReference type="Google" id="ProtNLM"/>
    </source>
</evidence>
<keyword evidence="2" id="KW-1185">Reference proteome</keyword>
<evidence type="ECO:0000313" key="1">
    <source>
        <dbReference type="EMBL" id="OLP59612.1"/>
    </source>
</evidence>
<accession>A0A1Q9AW04</accession>
<dbReference type="PANTHER" id="PTHR18964">
    <property type="entry name" value="ROK (REPRESSOR, ORF, KINASE) FAMILY"/>
    <property type="match status" value="1"/>
</dbReference>
<dbReference type="Proteomes" id="UP000186364">
    <property type="component" value="Unassembled WGS sequence"/>
</dbReference>
<name>A0A1Q9AW04_9HYPH</name>
<evidence type="ECO:0000313" key="2">
    <source>
        <dbReference type="Proteomes" id="UP000186364"/>
    </source>
</evidence>
<organism evidence="1 2">
    <name type="scientific">Xaviernesmea oryzae</name>
    <dbReference type="NCBI Taxonomy" id="464029"/>
    <lineage>
        <taxon>Bacteria</taxon>
        <taxon>Pseudomonadati</taxon>
        <taxon>Pseudomonadota</taxon>
        <taxon>Alphaproteobacteria</taxon>
        <taxon>Hyphomicrobiales</taxon>
        <taxon>Rhizobiaceae</taxon>
        <taxon>Rhizobium/Agrobacterium group</taxon>
        <taxon>Xaviernesmea</taxon>
    </lineage>
</organism>
<dbReference type="PANTHER" id="PTHR18964:SF174">
    <property type="entry name" value="D-ALLOSE KINASE-RELATED"/>
    <property type="match status" value="1"/>
</dbReference>
<dbReference type="GO" id="GO:0004396">
    <property type="term" value="F:hexokinase activity"/>
    <property type="evidence" value="ECO:0007669"/>
    <property type="project" value="TreeGrafter"/>
</dbReference>
<dbReference type="InterPro" id="IPR043129">
    <property type="entry name" value="ATPase_NBD"/>
</dbReference>
<dbReference type="RefSeq" id="WP_075628173.1">
    <property type="nucleotide sequence ID" value="NZ_FOAM01000020.1"/>
</dbReference>
<protein>
    <recommendedName>
        <fullName evidence="3">Fructokinase</fullName>
    </recommendedName>
</protein>
<sequence length="299" mass="31676">MRIGIDWGGTKMEVVALDRAGTVRARHRRDTPKTYDACIETVRDLVALAEADAGETCTVGLGIPGSPNPRTGLVRNSNAVIINGKPLGRDLEAALGRPVRLANDANCLAISEAVDGAGADARVVFGVIVGTGHGGGIAIDKRVHAGFQGIAAEIGHYSLPWMTPAEYPGLTCWCGKKGCLDMYACGTGLELDYAEVTGARIKGREIIEAKRAGDAVAVAVYDRFVDRLARSLALLTNIVDPDVFVLGGGMSNVDEIYEDLPGRILPYLFGDSFETPIRKALHGDSSGVRGAAWLWQDGD</sequence>
<dbReference type="CDD" id="cd24066">
    <property type="entry name" value="ASKHA_NBD_ROK_EcFRK-like"/>
    <property type="match status" value="1"/>
</dbReference>